<dbReference type="PATRIC" id="fig|1423749.3.peg.1643"/>
<sequence>MQNPFGNNNQDFFNNLPIPPNYAKIINDQGDIRIAKVGFSWTTLWFGFFPAIFRGDWYNFLVMLFIDADYYLVSVVFGWQWMFALPFPAIFFGFVYNYLYFRHLFHKGFRPADQHSQEVLTRAKYWK</sequence>
<reference evidence="2 3" key="1">
    <citation type="journal article" date="2015" name="Genome Announc.">
        <title>Expanding the biotechnology potential of lactobacilli through comparative genomics of 213 strains and associated genera.</title>
        <authorList>
            <person name="Sun Z."/>
            <person name="Harris H.M."/>
            <person name="McCann A."/>
            <person name="Guo C."/>
            <person name="Argimon S."/>
            <person name="Zhang W."/>
            <person name="Yang X."/>
            <person name="Jeffery I.B."/>
            <person name="Cooney J.C."/>
            <person name="Kagawa T.F."/>
            <person name="Liu W."/>
            <person name="Song Y."/>
            <person name="Salvetti E."/>
            <person name="Wrobel A."/>
            <person name="Rasinkangas P."/>
            <person name="Parkhill J."/>
            <person name="Rea M.C."/>
            <person name="O'Sullivan O."/>
            <person name="Ritari J."/>
            <person name="Douillard F.P."/>
            <person name="Paul Ross R."/>
            <person name="Yang R."/>
            <person name="Briner A.E."/>
            <person name="Felis G.E."/>
            <person name="de Vos W.M."/>
            <person name="Barrangou R."/>
            <person name="Klaenhammer T.R."/>
            <person name="Caufield P.W."/>
            <person name="Cui Y."/>
            <person name="Zhang H."/>
            <person name="O'Toole P.W."/>
        </authorList>
    </citation>
    <scope>NUCLEOTIDE SEQUENCE [LARGE SCALE GENOMIC DNA]</scope>
    <source>
        <strain evidence="2 3">DSM 16045</strain>
    </source>
</reference>
<keyword evidence="1" id="KW-1133">Transmembrane helix</keyword>
<gene>
    <name evidence="2" type="ORF">FC60_GL001585</name>
</gene>
<evidence type="ECO:0000313" key="3">
    <source>
        <dbReference type="Proteomes" id="UP000051739"/>
    </source>
</evidence>
<dbReference type="Proteomes" id="UP000051739">
    <property type="component" value="Unassembled WGS sequence"/>
</dbReference>
<protein>
    <recommendedName>
        <fullName evidence="4">DUF2628 domain-containing protein</fullName>
    </recommendedName>
</protein>
<proteinExistence type="predicted"/>
<evidence type="ECO:0000256" key="1">
    <source>
        <dbReference type="SAM" id="Phobius"/>
    </source>
</evidence>
<keyword evidence="1" id="KW-0472">Membrane</keyword>
<dbReference type="AlphaFoldDB" id="A0A0R1VI34"/>
<dbReference type="RefSeq" id="WP_056937043.1">
    <property type="nucleotide sequence ID" value="NZ_AZFN01000007.1"/>
</dbReference>
<accession>A0A0R1VI34</accession>
<evidence type="ECO:0008006" key="4">
    <source>
        <dbReference type="Google" id="ProtNLM"/>
    </source>
</evidence>
<organism evidence="2 3">
    <name type="scientific">Limosilactobacillus gastricus DSM 16045</name>
    <dbReference type="NCBI Taxonomy" id="1423749"/>
    <lineage>
        <taxon>Bacteria</taxon>
        <taxon>Bacillati</taxon>
        <taxon>Bacillota</taxon>
        <taxon>Bacilli</taxon>
        <taxon>Lactobacillales</taxon>
        <taxon>Lactobacillaceae</taxon>
        <taxon>Limosilactobacillus</taxon>
    </lineage>
</organism>
<feature type="transmembrane region" description="Helical" evidence="1">
    <location>
        <begin position="79"/>
        <end position="101"/>
    </location>
</feature>
<dbReference type="EMBL" id="AZFN01000007">
    <property type="protein sequence ID" value="KRM02723.1"/>
    <property type="molecule type" value="Genomic_DNA"/>
</dbReference>
<keyword evidence="1" id="KW-0812">Transmembrane</keyword>
<feature type="transmembrane region" description="Helical" evidence="1">
    <location>
        <begin position="34"/>
        <end position="53"/>
    </location>
</feature>
<keyword evidence="3" id="KW-1185">Reference proteome</keyword>
<evidence type="ECO:0000313" key="2">
    <source>
        <dbReference type="EMBL" id="KRM02723.1"/>
    </source>
</evidence>
<name>A0A0R1VI34_9LACO</name>
<comment type="caution">
    <text evidence="2">The sequence shown here is derived from an EMBL/GenBank/DDBJ whole genome shotgun (WGS) entry which is preliminary data.</text>
</comment>